<reference evidence="2" key="1">
    <citation type="submission" date="2024-02" db="EMBL/GenBank/DDBJ databases">
        <authorList>
            <consortium name="ELIXIR-Norway"/>
            <consortium name="Elixir Norway"/>
        </authorList>
    </citation>
    <scope>NUCLEOTIDE SEQUENCE</scope>
</reference>
<evidence type="ECO:0000313" key="3">
    <source>
        <dbReference type="Proteomes" id="UP001497512"/>
    </source>
</evidence>
<dbReference type="Proteomes" id="UP001497512">
    <property type="component" value="Chromosome 7"/>
</dbReference>
<keyword evidence="3" id="KW-1185">Reference proteome</keyword>
<feature type="compositionally biased region" description="Acidic residues" evidence="1">
    <location>
        <begin position="80"/>
        <end position="99"/>
    </location>
</feature>
<feature type="region of interest" description="Disordered" evidence="1">
    <location>
        <begin position="69"/>
        <end position="115"/>
    </location>
</feature>
<dbReference type="PANTHER" id="PTHR33492">
    <property type="entry name" value="OSJNBA0043A12.37 PROTEIN-RELATED"/>
    <property type="match status" value="1"/>
</dbReference>
<accession>A0ABP0UWY4</accession>
<evidence type="ECO:0000256" key="1">
    <source>
        <dbReference type="SAM" id="MobiDB-lite"/>
    </source>
</evidence>
<proteinExistence type="predicted"/>
<dbReference type="PANTHER" id="PTHR33492:SF11">
    <property type="entry name" value="OS04G0670900 PROTEIN"/>
    <property type="match status" value="1"/>
</dbReference>
<sequence>MATRRIILAAGDRWGCSWDSASCSEEAGIVLVALKKLLLIFQNQCNDKWDNLLRDYKKVGDYELRSTAAAADPRQCNPCPEEEEEEEKEDDSSDDEEEIYTGRSTKRRRKTTTRMSSGIATAAAGAEAIAPAMFKSTVEITQTLLACEDKNDKRHREILAVEERKLHIEEAKTEINRAGVAGLITAINNLASAILALAGDKSAAGDTSS</sequence>
<organism evidence="2 3">
    <name type="scientific">Sphagnum troendelagicum</name>
    <dbReference type="NCBI Taxonomy" id="128251"/>
    <lineage>
        <taxon>Eukaryota</taxon>
        <taxon>Viridiplantae</taxon>
        <taxon>Streptophyta</taxon>
        <taxon>Embryophyta</taxon>
        <taxon>Bryophyta</taxon>
        <taxon>Sphagnophytina</taxon>
        <taxon>Sphagnopsida</taxon>
        <taxon>Sphagnales</taxon>
        <taxon>Sphagnaceae</taxon>
        <taxon>Sphagnum</taxon>
    </lineage>
</organism>
<protein>
    <submittedName>
        <fullName evidence="2">Uncharacterized protein</fullName>
    </submittedName>
</protein>
<dbReference type="EMBL" id="OZ019899">
    <property type="protein sequence ID" value="CAK9232005.1"/>
    <property type="molecule type" value="Genomic_DNA"/>
</dbReference>
<gene>
    <name evidence="2" type="ORF">CSSPTR1EN2_LOCUS21041</name>
</gene>
<name>A0ABP0UWY4_9BRYO</name>
<evidence type="ECO:0000313" key="2">
    <source>
        <dbReference type="EMBL" id="CAK9232005.1"/>
    </source>
</evidence>